<name>A0A9X3WEA7_9BACI</name>
<comment type="caution">
    <text evidence="3">The sequence shown here is derived from an EMBL/GenBank/DDBJ whole genome shotgun (WGS) entry which is preliminary data.</text>
</comment>
<dbReference type="Pfam" id="PF03445">
    <property type="entry name" value="DUF294"/>
    <property type="match status" value="1"/>
</dbReference>
<gene>
    <name evidence="3" type="ORF">NC799_09400</name>
</gene>
<dbReference type="InterPro" id="IPR018821">
    <property type="entry name" value="DUF294_put_nucleoTrafse_sb-bd"/>
</dbReference>
<dbReference type="InterPro" id="IPR005105">
    <property type="entry name" value="GlnD_Uridyltrans_N"/>
</dbReference>
<dbReference type="Pfam" id="PF10335">
    <property type="entry name" value="DUF294_C"/>
    <property type="match status" value="1"/>
</dbReference>
<feature type="domain" description="DUF294" evidence="2">
    <location>
        <begin position="177"/>
        <end position="305"/>
    </location>
</feature>
<feature type="domain" description="Protein-PII uridylyltransferase N-terminal" evidence="1">
    <location>
        <begin position="22"/>
        <end position="138"/>
    </location>
</feature>
<organism evidence="3 4">
    <name type="scientific">Aquibacillus salsiterrae</name>
    <dbReference type="NCBI Taxonomy" id="2950439"/>
    <lineage>
        <taxon>Bacteria</taxon>
        <taxon>Bacillati</taxon>
        <taxon>Bacillota</taxon>
        <taxon>Bacilli</taxon>
        <taxon>Bacillales</taxon>
        <taxon>Bacillaceae</taxon>
        <taxon>Aquibacillus</taxon>
    </lineage>
</organism>
<sequence>MKSYAEIRHFRDEYIQTVSTNHDKLNTFHDQLMKQSVQVAMEKVQSERGEPPAPFAFFLMGSAGRFEQSIWSDQDHGIVFVGDGDCQSYFLHLGEEIVSGLVQVGYELCEGNVMASNPVWCRSVDEWKLQLETWLEEDRWDSLRHFSTFFDSRVLVGESSLLSELKVESFNVLKEQPRLFHRLAENVGFIKKGIGLFGQLLPEQHGEHSGSIHLKQTVFFPFVNSLRLVALRERILEPSTLSRFKQLPDKYHQIKSYENDFQNLLDFRLRLRKDAQDYHEVHHIAKKALSKEERQELKLMMKKGYKLFSETKIMMENECSTWL</sequence>
<evidence type="ECO:0000313" key="3">
    <source>
        <dbReference type="EMBL" id="MDC3417138.1"/>
    </source>
</evidence>
<dbReference type="Proteomes" id="UP001145069">
    <property type="component" value="Unassembled WGS sequence"/>
</dbReference>
<reference evidence="3" key="1">
    <citation type="submission" date="2022-06" db="EMBL/GenBank/DDBJ databases">
        <title>Aquibacillus sp. a new bacterium isolated from soil saline samples.</title>
        <authorList>
            <person name="Galisteo C."/>
            <person name="De La Haba R."/>
            <person name="Sanchez-Porro C."/>
            <person name="Ventosa A."/>
        </authorList>
    </citation>
    <scope>NUCLEOTIDE SEQUENCE</scope>
    <source>
        <strain evidence="3">3ASR75-54</strain>
    </source>
</reference>
<keyword evidence="4" id="KW-1185">Reference proteome</keyword>
<dbReference type="EMBL" id="JAMQKC010000006">
    <property type="protein sequence ID" value="MDC3417138.1"/>
    <property type="molecule type" value="Genomic_DNA"/>
</dbReference>
<dbReference type="RefSeq" id="WP_272446201.1">
    <property type="nucleotide sequence ID" value="NZ_JAMQKC010000006.1"/>
</dbReference>
<evidence type="ECO:0000259" key="2">
    <source>
        <dbReference type="Pfam" id="PF10335"/>
    </source>
</evidence>
<dbReference type="AlphaFoldDB" id="A0A9X3WEA7"/>
<proteinExistence type="predicted"/>
<dbReference type="CDD" id="cd05401">
    <property type="entry name" value="NT_GlnE_GlnD_like"/>
    <property type="match status" value="1"/>
</dbReference>
<accession>A0A9X3WEA7</accession>
<protein>
    <submittedName>
        <fullName evidence="3">DUF294 nucleotidyltransferase-like domain-containing protein</fullName>
    </submittedName>
</protein>
<dbReference type="GO" id="GO:0008773">
    <property type="term" value="F:[protein-PII] uridylyltransferase activity"/>
    <property type="evidence" value="ECO:0007669"/>
    <property type="project" value="InterPro"/>
</dbReference>
<evidence type="ECO:0000259" key="1">
    <source>
        <dbReference type="Pfam" id="PF03445"/>
    </source>
</evidence>
<evidence type="ECO:0000313" key="4">
    <source>
        <dbReference type="Proteomes" id="UP001145069"/>
    </source>
</evidence>